<evidence type="ECO:0000256" key="5">
    <source>
        <dbReference type="ARBA" id="ARBA00023163"/>
    </source>
</evidence>
<keyword evidence="9" id="KW-0862">Zinc</keyword>
<dbReference type="SMART" id="SM00385">
    <property type="entry name" value="CYCLIN"/>
    <property type="match status" value="2"/>
</dbReference>
<dbReference type="PROSITE" id="PS00782">
    <property type="entry name" value="TFIIB"/>
    <property type="match status" value="1"/>
</dbReference>
<dbReference type="InterPro" id="IPR036915">
    <property type="entry name" value="Cyclin-like_sf"/>
</dbReference>
<dbReference type="InterPro" id="IPR000812">
    <property type="entry name" value="TFIIB"/>
</dbReference>
<evidence type="ECO:0000256" key="7">
    <source>
        <dbReference type="ARBA" id="ARBA00056616"/>
    </source>
</evidence>
<dbReference type="GO" id="GO:0005634">
    <property type="term" value="C:nucleus"/>
    <property type="evidence" value="ECO:0007669"/>
    <property type="project" value="TreeGrafter"/>
</dbReference>
<dbReference type="InterPro" id="IPR013137">
    <property type="entry name" value="Znf_TFIIB"/>
</dbReference>
<dbReference type="GeneID" id="54361077"/>
<dbReference type="InterPro" id="IPR000679">
    <property type="entry name" value="Znf_GATA"/>
</dbReference>
<evidence type="ECO:0000313" key="13">
    <source>
        <dbReference type="RefSeq" id="XP_033458003.1"/>
    </source>
</evidence>
<comment type="function">
    <text evidence="7">General factor that plays a major role in the activation of eukaryotic genes transcribed by RNA polymerase II.</text>
</comment>
<dbReference type="Pfam" id="PF08271">
    <property type="entry name" value="Zn_Ribbon_TF"/>
    <property type="match status" value="1"/>
</dbReference>
<evidence type="ECO:0000256" key="8">
    <source>
        <dbReference type="ARBA" id="ARBA00066213"/>
    </source>
</evidence>
<proteinExistence type="inferred from homology"/>
<dbReference type="SUPFAM" id="SSF47954">
    <property type="entry name" value="Cyclin-like"/>
    <property type="match status" value="2"/>
</dbReference>
<comment type="subunit">
    <text evidence="8">Associates with TFIID-IIA (DA complex) to form TFIID-IIA-IIB (DAB-complex) which is then recognized by polymerase II.</text>
</comment>
<dbReference type="Gene3D" id="1.10.472.10">
    <property type="entry name" value="Cyclin-like"/>
    <property type="match status" value="1"/>
</dbReference>
<dbReference type="PANTHER" id="PTHR11618:SF13">
    <property type="entry name" value="TRANSCRIPTION INITIATION FACTOR IIB"/>
    <property type="match status" value="1"/>
</dbReference>
<dbReference type="SUPFAM" id="SSF57783">
    <property type="entry name" value="Zinc beta-ribbon"/>
    <property type="match status" value="1"/>
</dbReference>
<evidence type="ECO:0000256" key="3">
    <source>
        <dbReference type="ARBA" id="ARBA00022737"/>
    </source>
</evidence>
<evidence type="ECO:0000259" key="11">
    <source>
        <dbReference type="PROSITE" id="PS51134"/>
    </source>
</evidence>
<dbReference type="PANTHER" id="PTHR11618">
    <property type="entry name" value="TRANSCRIPTION INITIATION FACTOR IIB-RELATED"/>
    <property type="match status" value="1"/>
</dbReference>
<dbReference type="PROSITE" id="PS50114">
    <property type="entry name" value="GATA_ZN_FINGER_2"/>
    <property type="match status" value="1"/>
</dbReference>
<dbReference type="AlphaFoldDB" id="A0A6J3M214"/>
<sequence length="361" mass="39426">MTQGLSPGALPEPEALPPKQEEWQENLNVTLICPDCRESPPELREDHASGDLICASCGLVLQERGIDTTSEWRTFANDDQGNDDPSRVGDGPNQLLNGGQLNTNIQFTDGSARSKELNRAQNKANLDKGNKHLLLAYKQIGALADNWQLPNAVADTCKHIFKEAEESRIFKGKSQEALIAGCLFLACRRNEVPRTFREVMDLTRVSKKEIGKVFKLLENFLMAKDKQKAGTTSMVAGGVTVFNDTYKGSSTSDPADLCSRYCSMLNMDNRTTNVAIALATNMTKLGLLAGRSPLSAAGACIYMAGFLMDQPKSPKEIQNVAHVSDGTVRASYRLLYADASRIITEDILNRGADPSKLLKPS</sequence>
<dbReference type="GO" id="GO:0043565">
    <property type="term" value="F:sequence-specific DNA binding"/>
    <property type="evidence" value="ECO:0007669"/>
    <property type="project" value="InterPro"/>
</dbReference>
<keyword evidence="12" id="KW-1185">Reference proteome</keyword>
<keyword evidence="9" id="KW-0863">Zinc-finger</keyword>
<keyword evidence="4" id="KW-0805">Transcription regulation</keyword>
<dbReference type="OrthoDB" id="25790at2759"/>
<dbReference type="InterPro" id="IPR013763">
    <property type="entry name" value="Cyclin-like_dom"/>
</dbReference>
<dbReference type="GO" id="GO:0008270">
    <property type="term" value="F:zinc ion binding"/>
    <property type="evidence" value="ECO:0007669"/>
    <property type="project" value="UniProtKB-KW"/>
</dbReference>
<organism evidence="13">
    <name type="scientific">Dissoconium aciculare CBS 342.82</name>
    <dbReference type="NCBI Taxonomy" id="1314786"/>
    <lineage>
        <taxon>Eukaryota</taxon>
        <taxon>Fungi</taxon>
        <taxon>Dikarya</taxon>
        <taxon>Ascomycota</taxon>
        <taxon>Pezizomycotina</taxon>
        <taxon>Dothideomycetes</taxon>
        <taxon>Dothideomycetidae</taxon>
        <taxon>Mycosphaerellales</taxon>
        <taxon>Dissoconiaceae</taxon>
        <taxon>Dissoconium</taxon>
    </lineage>
</organism>
<dbReference type="RefSeq" id="XP_033458003.1">
    <property type="nucleotide sequence ID" value="XM_033603277.1"/>
</dbReference>
<dbReference type="InterPro" id="IPR013150">
    <property type="entry name" value="TFIIB_cyclin"/>
</dbReference>
<evidence type="ECO:0000259" key="10">
    <source>
        <dbReference type="PROSITE" id="PS50114"/>
    </source>
</evidence>
<gene>
    <name evidence="13" type="ORF">K489DRAFT_371926</name>
</gene>
<dbReference type="GO" id="GO:0016251">
    <property type="term" value="F:RNA polymerase II general transcription initiation factor activity"/>
    <property type="evidence" value="ECO:0007669"/>
    <property type="project" value="TreeGrafter"/>
</dbReference>
<dbReference type="GO" id="GO:0006355">
    <property type="term" value="P:regulation of DNA-templated transcription"/>
    <property type="evidence" value="ECO:0007669"/>
    <property type="project" value="InterPro"/>
</dbReference>
<protein>
    <recommendedName>
        <fullName evidence="2">Transcription initiation factor IIB</fullName>
    </recommendedName>
    <alternativeName>
        <fullName evidence="6">General transcription factor TFIIB</fullName>
    </alternativeName>
</protein>
<dbReference type="GO" id="GO:0017025">
    <property type="term" value="F:TBP-class protein binding"/>
    <property type="evidence" value="ECO:0007669"/>
    <property type="project" value="InterPro"/>
</dbReference>
<reference evidence="13" key="3">
    <citation type="submission" date="2025-08" db="UniProtKB">
        <authorList>
            <consortium name="RefSeq"/>
        </authorList>
    </citation>
    <scope>IDENTIFICATION</scope>
    <source>
        <strain evidence="13">CBS 342.82</strain>
    </source>
</reference>
<feature type="domain" description="TFIIB-type" evidence="11">
    <location>
        <begin position="29"/>
        <end position="62"/>
    </location>
</feature>
<dbReference type="FunFam" id="1.10.472.170:FF:000001">
    <property type="entry name" value="Transcription initiation factor IIB"/>
    <property type="match status" value="1"/>
</dbReference>
<evidence type="ECO:0000256" key="9">
    <source>
        <dbReference type="PROSITE-ProRule" id="PRU00469"/>
    </source>
</evidence>
<evidence type="ECO:0000256" key="6">
    <source>
        <dbReference type="ARBA" id="ARBA00031706"/>
    </source>
</evidence>
<keyword evidence="5" id="KW-0804">Transcription</keyword>
<name>A0A6J3M214_9PEZI</name>
<keyword evidence="3" id="KW-0677">Repeat</keyword>
<evidence type="ECO:0000256" key="2">
    <source>
        <dbReference type="ARBA" id="ARBA00013932"/>
    </source>
</evidence>
<dbReference type="Pfam" id="PF00382">
    <property type="entry name" value="TFIIB"/>
    <property type="match status" value="2"/>
</dbReference>
<accession>A0A6J3M214</accession>
<evidence type="ECO:0000256" key="4">
    <source>
        <dbReference type="ARBA" id="ARBA00023015"/>
    </source>
</evidence>
<reference evidence="13" key="1">
    <citation type="submission" date="2020-01" db="EMBL/GenBank/DDBJ databases">
        <authorList>
            <consortium name="DOE Joint Genome Institute"/>
            <person name="Haridas S."/>
            <person name="Albert R."/>
            <person name="Binder M."/>
            <person name="Bloem J."/>
            <person name="Labutti K."/>
            <person name="Salamov A."/>
            <person name="Andreopoulos B."/>
            <person name="Baker S.E."/>
            <person name="Barry K."/>
            <person name="Bills G."/>
            <person name="Bluhm B.H."/>
            <person name="Cannon C."/>
            <person name="Castanera R."/>
            <person name="Culley D.E."/>
            <person name="Daum C."/>
            <person name="Ezra D."/>
            <person name="Gonzalez J.B."/>
            <person name="Henrissat B."/>
            <person name="Kuo A."/>
            <person name="Liang C."/>
            <person name="Lipzen A."/>
            <person name="Lutzoni F."/>
            <person name="Magnuson J."/>
            <person name="Mondo S."/>
            <person name="Nolan M."/>
            <person name="Ohm R."/>
            <person name="Pangilinan J."/>
            <person name="Park H.-J."/>
            <person name="Ramirez L."/>
            <person name="Alfaro M."/>
            <person name="Sun H."/>
            <person name="Tritt A."/>
            <person name="Yoshinaga Y."/>
            <person name="Zwiers L.-H."/>
            <person name="Turgeon B.G."/>
            <person name="Goodwin S.B."/>
            <person name="Spatafora J.W."/>
            <person name="Crous P.W."/>
            <person name="Grigoriev I.V."/>
        </authorList>
    </citation>
    <scope>NUCLEOTIDE SEQUENCE</scope>
    <source>
        <strain evidence="13">CBS 342.82</strain>
    </source>
</reference>
<dbReference type="PRINTS" id="PR00685">
    <property type="entry name" value="TIFACTORIIB"/>
</dbReference>
<keyword evidence="9" id="KW-0479">Metal-binding</keyword>
<evidence type="ECO:0000256" key="1">
    <source>
        <dbReference type="ARBA" id="ARBA00010857"/>
    </source>
</evidence>
<dbReference type="PROSITE" id="PS51134">
    <property type="entry name" value="ZF_TFIIB"/>
    <property type="match status" value="1"/>
</dbReference>
<dbReference type="GO" id="GO:0051123">
    <property type="term" value="P:RNA polymerase II preinitiation complex assembly"/>
    <property type="evidence" value="ECO:0007669"/>
    <property type="project" value="UniProtKB-ARBA"/>
</dbReference>
<dbReference type="Proteomes" id="UP000504637">
    <property type="component" value="Unplaced"/>
</dbReference>
<dbReference type="CDD" id="cd20551">
    <property type="entry name" value="CYCLIN_TFIIB_rpt1"/>
    <property type="match status" value="1"/>
</dbReference>
<comment type="similarity">
    <text evidence="1">Belongs to the TFIIB family.</text>
</comment>
<dbReference type="GO" id="GO:0097550">
    <property type="term" value="C:transcription preinitiation complex"/>
    <property type="evidence" value="ECO:0007669"/>
    <property type="project" value="TreeGrafter"/>
</dbReference>
<dbReference type="Gene3D" id="1.10.472.170">
    <property type="match status" value="1"/>
</dbReference>
<feature type="domain" description="GATA-type" evidence="10">
    <location>
        <begin position="33"/>
        <end position="67"/>
    </location>
</feature>
<reference evidence="13" key="2">
    <citation type="submission" date="2020-04" db="EMBL/GenBank/DDBJ databases">
        <authorList>
            <consortium name="NCBI Genome Project"/>
        </authorList>
    </citation>
    <scope>NUCLEOTIDE SEQUENCE</scope>
    <source>
        <strain evidence="13">CBS 342.82</strain>
    </source>
</reference>
<dbReference type="InterPro" id="IPR023486">
    <property type="entry name" value="TFIIB_CS"/>
</dbReference>
<evidence type="ECO:0000313" key="12">
    <source>
        <dbReference type="Proteomes" id="UP000504637"/>
    </source>
</evidence>